<dbReference type="GO" id="GO:0003700">
    <property type="term" value="F:DNA-binding transcription factor activity"/>
    <property type="evidence" value="ECO:0007669"/>
    <property type="project" value="InterPro"/>
</dbReference>
<dbReference type="PANTHER" id="PTHR43280">
    <property type="entry name" value="ARAC-FAMILY TRANSCRIPTIONAL REGULATOR"/>
    <property type="match status" value="1"/>
</dbReference>
<evidence type="ECO:0000313" key="5">
    <source>
        <dbReference type="Proteomes" id="UP000069030"/>
    </source>
</evidence>
<dbReference type="InterPro" id="IPR009057">
    <property type="entry name" value="Homeodomain-like_sf"/>
</dbReference>
<reference evidence="4 5" key="1">
    <citation type="journal article" date="2016" name="J. Zhejiang Univ. Sci. B">
        <title>Antibiotic resistance mechanisms of Myroides sp.</title>
        <authorList>
            <person name="Hu S."/>
            <person name="Yuan S."/>
            <person name="Qu H."/>
            <person name="Jiang T."/>
            <person name="Zhou Y."/>
            <person name="Wang M."/>
            <person name="Ming D."/>
        </authorList>
    </citation>
    <scope>NUCLEOTIDE SEQUENCE [LARGE SCALE GENOMIC DNA]</scope>
    <source>
        <strain evidence="4 5">PR63039</strain>
    </source>
</reference>
<dbReference type="Proteomes" id="UP000069030">
    <property type="component" value="Chromosome"/>
</dbReference>
<dbReference type="PRINTS" id="PR00032">
    <property type="entry name" value="HTHARAC"/>
</dbReference>
<accession>A0A0U3GSD9</accession>
<dbReference type="GeneID" id="66976389"/>
<dbReference type="KEGG" id="mod:AS202_17935"/>
<gene>
    <name evidence="4" type="ORF">AS202_17935</name>
</gene>
<dbReference type="Gene3D" id="1.10.10.60">
    <property type="entry name" value="Homeodomain-like"/>
    <property type="match status" value="1"/>
</dbReference>
<evidence type="ECO:0000256" key="2">
    <source>
        <dbReference type="ARBA" id="ARBA00023125"/>
    </source>
</evidence>
<dbReference type="PROSITE" id="PS01124">
    <property type="entry name" value="HTH_ARAC_FAMILY_2"/>
    <property type="match status" value="1"/>
</dbReference>
<dbReference type="InterPro" id="IPR018060">
    <property type="entry name" value="HTH_AraC"/>
</dbReference>
<protein>
    <submittedName>
        <fullName evidence="4">DNA-binding protein</fullName>
    </submittedName>
</protein>
<dbReference type="SMART" id="SM00342">
    <property type="entry name" value="HTH_ARAC"/>
    <property type="match status" value="1"/>
</dbReference>
<evidence type="ECO:0000256" key="1">
    <source>
        <dbReference type="ARBA" id="ARBA00023015"/>
    </source>
</evidence>
<organism evidence="4 5">
    <name type="scientific">Myroides odoratimimus</name>
    <dbReference type="NCBI Taxonomy" id="76832"/>
    <lineage>
        <taxon>Bacteria</taxon>
        <taxon>Pseudomonadati</taxon>
        <taxon>Bacteroidota</taxon>
        <taxon>Flavobacteriia</taxon>
        <taxon>Flavobacteriales</taxon>
        <taxon>Flavobacteriaceae</taxon>
        <taxon>Myroides</taxon>
    </lineage>
</organism>
<keyword evidence="3" id="KW-0804">Transcription</keyword>
<dbReference type="EMBL" id="CP013690">
    <property type="protein sequence ID" value="ALU27910.1"/>
    <property type="molecule type" value="Genomic_DNA"/>
</dbReference>
<dbReference type="Pfam" id="PF12833">
    <property type="entry name" value="HTH_18"/>
    <property type="match status" value="1"/>
</dbReference>
<dbReference type="eggNOG" id="COG2207">
    <property type="taxonomic scope" value="Bacteria"/>
</dbReference>
<dbReference type="AlphaFoldDB" id="A0A0U3GSD9"/>
<dbReference type="GO" id="GO:0043565">
    <property type="term" value="F:sequence-specific DNA binding"/>
    <property type="evidence" value="ECO:0007669"/>
    <property type="project" value="InterPro"/>
</dbReference>
<dbReference type="SUPFAM" id="SSF46689">
    <property type="entry name" value="Homeodomain-like"/>
    <property type="match status" value="1"/>
</dbReference>
<proteinExistence type="predicted"/>
<dbReference type="InterPro" id="IPR020449">
    <property type="entry name" value="Tscrpt_reg_AraC-type_HTH"/>
</dbReference>
<dbReference type="RefSeq" id="WP_006258212.1">
    <property type="nucleotide sequence ID" value="NZ_BCMQ01000016.1"/>
</dbReference>
<keyword evidence="2 4" id="KW-0238">DNA-binding</keyword>
<evidence type="ECO:0000256" key="3">
    <source>
        <dbReference type="ARBA" id="ARBA00023163"/>
    </source>
</evidence>
<name>A0A0U3GSD9_9FLAO</name>
<evidence type="ECO:0000313" key="4">
    <source>
        <dbReference type="EMBL" id="ALU27910.1"/>
    </source>
</evidence>
<dbReference type="PANTHER" id="PTHR43280:SF32">
    <property type="entry name" value="TRANSCRIPTIONAL REGULATORY PROTEIN"/>
    <property type="match status" value="1"/>
</dbReference>
<keyword evidence="1" id="KW-0805">Transcription regulation</keyword>
<sequence>MSKPSIEILNNYQYKKLFLPHLDNSYLENDSKIQVYRLEDYLRGILMPVIPYRTTFNFMIMLTTGEMTQYLDSGAYTLSKHEIINVKNGNITATLSISEDIRGYFVIYENDVVTDISLGATDLKFFAMNPHVKLNEMNASWVGRTLDLLEEESLSENRDVEICVTLLEAILMKVIRVDMEKKTPMSRQLDIAFRFRELVQKFHIDHKNVLFYANLLHISENYLNKCVKEATNKPPKQWINEISILHSQILLQDKTRDIAGIAFELKYNSPSYFTRLFKKVTGYSPSDYRKHKFIL</sequence>